<feature type="compositionally biased region" description="Polar residues" evidence="1">
    <location>
        <begin position="20"/>
        <end position="33"/>
    </location>
</feature>
<accession>A0A0B6YBU7</accession>
<dbReference type="AlphaFoldDB" id="A0A0B6YBU7"/>
<feature type="compositionally biased region" description="Basic and acidic residues" evidence="1">
    <location>
        <begin position="1"/>
        <end position="17"/>
    </location>
</feature>
<evidence type="ECO:0000313" key="2">
    <source>
        <dbReference type="EMBL" id="CEK53792.1"/>
    </source>
</evidence>
<reference evidence="2" key="1">
    <citation type="submission" date="2014-12" db="EMBL/GenBank/DDBJ databases">
        <title>Insight into the proteome of Arion vulgaris.</title>
        <authorList>
            <person name="Aradska J."/>
            <person name="Bulat T."/>
            <person name="Smidak R."/>
            <person name="Sarate P."/>
            <person name="Gangsoo J."/>
            <person name="Sialana F."/>
            <person name="Bilban M."/>
            <person name="Lubec G."/>
        </authorList>
    </citation>
    <scope>NUCLEOTIDE SEQUENCE</scope>
    <source>
        <tissue evidence="2">Skin</tissue>
    </source>
</reference>
<proteinExistence type="predicted"/>
<name>A0A0B6YBU7_9EUPU</name>
<sequence length="102" mass="11500">MGFQADHADFEADHTGYEADQSSGFTPMSQTQQPKRKFNRESANHRQEKVQKKSVKKIVFTDSPPKDTAPNAVTLDPSYQKVACGLTKDQLDMTQLAKSYYL</sequence>
<protein>
    <submittedName>
        <fullName evidence="2">Uncharacterized protein</fullName>
    </submittedName>
</protein>
<gene>
    <name evidence="2" type="primary">ORF21248</name>
</gene>
<evidence type="ECO:0000256" key="1">
    <source>
        <dbReference type="SAM" id="MobiDB-lite"/>
    </source>
</evidence>
<feature type="compositionally biased region" description="Basic and acidic residues" evidence="1">
    <location>
        <begin position="39"/>
        <end position="51"/>
    </location>
</feature>
<feature type="region of interest" description="Disordered" evidence="1">
    <location>
        <begin position="1"/>
        <end position="73"/>
    </location>
</feature>
<organism evidence="2">
    <name type="scientific">Arion vulgaris</name>
    <dbReference type="NCBI Taxonomy" id="1028688"/>
    <lineage>
        <taxon>Eukaryota</taxon>
        <taxon>Metazoa</taxon>
        <taxon>Spiralia</taxon>
        <taxon>Lophotrochozoa</taxon>
        <taxon>Mollusca</taxon>
        <taxon>Gastropoda</taxon>
        <taxon>Heterobranchia</taxon>
        <taxon>Euthyneura</taxon>
        <taxon>Panpulmonata</taxon>
        <taxon>Eupulmonata</taxon>
        <taxon>Stylommatophora</taxon>
        <taxon>Helicina</taxon>
        <taxon>Arionoidea</taxon>
        <taxon>Arionidae</taxon>
        <taxon>Arion</taxon>
    </lineage>
</organism>
<dbReference type="EMBL" id="HACG01006927">
    <property type="protein sequence ID" value="CEK53792.1"/>
    <property type="molecule type" value="Transcribed_RNA"/>
</dbReference>